<dbReference type="GO" id="GO:0016301">
    <property type="term" value="F:kinase activity"/>
    <property type="evidence" value="ECO:0007669"/>
    <property type="project" value="UniProtKB-KW"/>
</dbReference>
<dbReference type="PRINTS" id="PR00344">
    <property type="entry name" value="BCTRLSENSOR"/>
</dbReference>
<dbReference type="InterPro" id="IPR050736">
    <property type="entry name" value="Sensor_HK_Regulatory"/>
</dbReference>
<dbReference type="PANTHER" id="PTHR43711">
    <property type="entry name" value="TWO-COMPONENT HISTIDINE KINASE"/>
    <property type="match status" value="1"/>
</dbReference>
<dbReference type="EMBL" id="CP091139">
    <property type="protein sequence ID" value="UUT36673.1"/>
    <property type="molecule type" value="Genomic_DNA"/>
</dbReference>
<evidence type="ECO:0000313" key="7">
    <source>
        <dbReference type="EMBL" id="UUT36673.1"/>
    </source>
</evidence>
<keyword evidence="4 7" id="KW-0418">Kinase</keyword>
<dbReference type="SUPFAM" id="SSF55874">
    <property type="entry name" value="ATPase domain of HSP90 chaperone/DNA topoisomerase II/histidine kinase"/>
    <property type="match status" value="1"/>
</dbReference>
<evidence type="ECO:0000256" key="4">
    <source>
        <dbReference type="ARBA" id="ARBA00022777"/>
    </source>
</evidence>
<organism evidence="7 8">
    <name type="scientific">Microbacterium elymi</name>
    <dbReference type="NCBI Taxonomy" id="2909587"/>
    <lineage>
        <taxon>Bacteria</taxon>
        <taxon>Bacillati</taxon>
        <taxon>Actinomycetota</taxon>
        <taxon>Actinomycetes</taxon>
        <taxon>Micrococcales</taxon>
        <taxon>Microbacteriaceae</taxon>
        <taxon>Microbacterium</taxon>
    </lineage>
</organism>
<dbReference type="Gene3D" id="3.30.565.10">
    <property type="entry name" value="Histidine kinase-like ATPase, C-terminal domain"/>
    <property type="match status" value="1"/>
</dbReference>
<keyword evidence="8" id="KW-1185">Reference proteome</keyword>
<evidence type="ECO:0000256" key="1">
    <source>
        <dbReference type="ARBA" id="ARBA00000085"/>
    </source>
</evidence>
<evidence type="ECO:0000256" key="5">
    <source>
        <dbReference type="ARBA" id="ARBA00023012"/>
    </source>
</evidence>
<evidence type="ECO:0000313" key="8">
    <source>
        <dbReference type="Proteomes" id="UP001054811"/>
    </source>
</evidence>
<dbReference type="CDD" id="cd00075">
    <property type="entry name" value="HATPase"/>
    <property type="match status" value="1"/>
</dbReference>
<dbReference type="PROSITE" id="PS50109">
    <property type="entry name" value="HIS_KIN"/>
    <property type="match status" value="1"/>
</dbReference>
<dbReference type="RefSeq" id="WP_259613338.1">
    <property type="nucleotide sequence ID" value="NZ_CP091139.2"/>
</dbReference>
<evidence type="ECO:0000256" key="3">
    <source>
        <dbReference type="ARBA" id="ARBA00022679"/>
    </source>
</evidence>
<dbReference type="InterPro" id="IPR004358">
    <property type="entry name" value="Sig_transdc_His_kin-like_C"/>
</dbReference>
<comment type="catalytic activity">
    <reaction evidence="1">
        <text>ATP + protein L-histidine = ADP + protein N-phospho-L-histidine.</text>
        <dbReference type="EC" id="2.7.13.3"/>
    </reaction>
</comment>
<evidence type="ECO:0000256" key="2">
    <source>
        <dbReference type="ARBA" id="ARBA00012438"/>
    </source>
</evidence>
<dbReference type="PANTHER" id="PTHR43711:SF1">
    <property type="entry name" value="HISTIDINE KINASE 1"/>
    <property type="match status" value="1"/>
</dbReference>
<reference evidence="7" key="1">
    <citation type="submission" date="2022-01" db="EMBL/GenBank/DDBJ databases">
        <title>Microbacterium eymi and Microbacterium rhizovicinus sp. nov., isolated from the rhizospheric soil of Elymus tsukushiensis, a plant native to the Dokdo Islands, Republic of Korea.</title>
        <authorList>
            <person name="Hwang Y.J."/>
        </authorList>
    </citation>
    <scope>NUCLEOTIDE SEQUENCE</scope>
    <source>
        <strain evidence="7">KUDC0405</strain>
    </source>
</reference>
<accession>A0ABY5NNC6</accession>
<dbReference type="Pfam" id="PF02518">
    <property type="entry name" value="HATPase_c"/>
    <property type="match status" value="1"/>
</dbReference>
<proteinExistence type="predicted"/>
<dbReference type="InterPro" id="IPR036890">
    <property type="entry name" value="HATPase_C_sf"/>
</dbReference>
<evidence type="ECO:0000259" key="6">
    <source>
        <dbReference type="PROSITE" id="PS50109"/>
    </source>
</evidence>
<gene>
    <name evidence="7" type="ORF">L2X98_30950</name>
</gene>
<keyword evidence="3" id="KW-0808">Transferase</keyword>
<dbReference type="InterPro" id="IPR003594">
    <property type="entry name" value="HATPase_dom"/>
</dbReference>
<dbReference type="EC" id="2.7.13.3" evidence="2"/>
<sequence>MFERFARSAESGRRRGFGLGLALVREAAARYGGSIRIEATSPAGTVFLLTLPSA</sequence>
<keyword evidence="5" id="KW-0902">Two-component regulatory system</keyword>
<protein>
    <recommendedName>
        <fullName evidence="2">histidine kinase</fullName>
        <ecNumber evidence="2">2.7.13.3</ecNumber>
    </recommendedName>
</protein>
<name>A0ABY5NNC6_9MICO</name>
<dbReference type="Proteomes" id="UP001054811">
    <property type="component" value="Chromosome"/>
</dbReference>
<feature type="domain" description="Histidine kinase" evidence="6">
    <location>
        <begin position="1"/>
        <end position="54"/>
    </location>
</feature>
<dbReference type="InterPro" id="IPR005467">
    <property type="entry name" value="His_kinase_dom"/>
</dbReference>